<evidence type="ECO:0000313" key="18">
    <source>
        <dbReference type="Proteomes" id="UP000537161"/>
    </source>
</evidence>
<dbReference type="Gene3D" id="1.20.1730.10">
    <property type="entry name" value="Sodium/glucose cotransporter"/>
    <property type="match status" value="1"/>
</dbReference>
<evidence type="ECO:0000256" key="5">
    <source>
        <dbReference type="ARBA" id="ARBA00022692"/>
    </source>
</evidence>
<dbReference type="InterPro" id="IPR011851">
    <property type="entry name" value="Na/Pro_symporter"/>
</dbReference>
<dbReference type="InterPro" id="IPR050277">
    <property type="entry name" value="Sodium:Solute_Symporter"/>
</dbReference>
<feature type="transmembrane region" description="Helical" evidence="16">
    <location>
        <begin position="123"/>
        <end position="142"/>
    </location>
</feature>
<dbReference type="InterPro" id="IPR038377">
    <property type="entry name" value="Na/Glc_symporter_sf"/>
</dbReference>
<protein>
    <recommendedName>
        <fullName evidence="13 16">Sodium/proline symporter</fullName>
    </recommendedName>
    <alternativeName>
        <fullName evidence="14 16">Proline permease</fullName>
    </alternativeName>
</protein>
<feature type="transmembrane region" description="Helical" evidence="16">
    <location>
        <begin position="162"/>
        <end position="182"/>
    </location>
</feature>
<evidence type="ECO:0000256" key="9">
    <source>
        <dbReference type="ARBA" id="ARBA00023065"/>
    </source>
</evidence>
<keyword evidence="16" id="KW-0029">Amino-acid transport</keyword>
<evidence type="ECO:0000256" key="10">
    <source>
        <dbReference type="ARBA" id="ARBA00023136"/>
    </source>
</evidence>
<keyword evidence="11 16" id="KW-0739">Sodium transport</keyword>
<evidence type="ECO:0000256" key="14">
    <source>
        <dbReference type="ARBA" id="ARBA00082709"/>
    </source>
</evidence>
<dbReference type="RefSeq" id="WP_184100337.1">
    <property type="nucleotide sequence ID" value="NZ_JACIJH010000013.1"/>
</dbReference>
<dbReference type="NCBIfam" id="TIGR02121">
    <property type="entry name" value="Na_Pro_sym"/>
    <property type="match status" value="1"/>
</dbReference>
<dbReference type="PROSITE" id="PS50283">
    <property type="entry name" value="NA_SOLUT_SYMP_3"/>
    <property type="match status" value="1"/>
</dbReference>
<dbReference type="CDD" id="cd11475">
    <property type="entry name" value="SLC5sbd_PutP"/>
    <property type="match status" value="1"/>
</dbReference>
<proteinExistence type="inferred from homology"/>
<reference evidence="17 18" key="1">
    <citation type="submission" date="2020-08" db="EMBL/GenBank/DDBJ databases">
        <title>Genomic Encyclopedia of Type Strains, Phase IV (KMG-IV): sequencing the most valuable type-strain genomes for metagenomic binning, comparative biology and taxonomic classification.</title>
        <authorList>
            <person name="Goeker M."/>
        </authorList>
    </citation>
    <scope>NUCLEOTIDE SEQUENCE [LARGE SCALE GENOMIC DNA]</scope>
    <source>
        <strain evidence="17 18">DSM 27163</strain>
    </source>
</reference>
<comment type="catalytic activity">
    <reaction evidence="12">
        <text>L-proline(in) + Na(+)(in) = L-proline(out) + Na(+)(out)</text>
        <dbReference type="Rhea" id="RHEA:28967"/>
        <dbReference type="ChEBI" id="CHEBI:29101"/>
        <dbReference type="ChEBI" id="CHEBI:60039"/>
    </reaction>
</comment>
<dbReference type="Pfam" id="PF00474">
    <property type="entry name" value="SSF"/>
    <property type="match status" value="1"/>
</dbReference>
<evidence type="ECO:0000256" key="11">
    <source>
        <dbReference type="ARBA" id="ARBA00023201"/>
    </source>
</evidence>
<feature type="transmembrane region" description="Helical" evidence="16">
    <location>
        <begin position="269"/>
        <end position="295"/>
    </location>
</feature>
<evidence type="ECO:0000256" key="13">
    <source>
        <dbReference type="ARBA" id="ARBA00067214"/>
    </source>
</evidence>
<dbReference type="GO" id="GO:0005298">
    <property type="term" value="F:proline:sodium symporter activity"/>
    <property type="evidence" value="ECO:0007669"/>
    <property type="project" value="UniProtKB-UniRule"/>
</dbReference>
<feature type="transmembrane region" description="Helical" evidence="16">
    <location>
        <begin position="315"/>
        <end position="343"/>
    </location>
</feature>
<dbReference type="InterPro" id="IPR001734">
    <property type="entry name" value="Na/solute_symporter"/>
</dbReference>
<keyword evidence="6 16" id="KW-0769">Symport</keyword>
<feature type="transmembrane region" description="Helical" evidence="16">
    <location>
        <begin position="364"/>
        <end position="385"/>
    </location>
</feature>
<organism evidence="17 18">
    <name type="scientific">Sphingopyxis panaciterrulae</name>
    <dbReference type="NCBI Taxonomy" id="462372"/>
    <lineage>
        <taxon>Bacteria</taxon>
        <taxon>Pseudomonadati</taxon>
        <taxon>Pseudomonadota</taxon>
        <taxon>Alphaproteobacteria</taxon>
        <taxon>Sphingomonadales</taxon>
        <taxon>Sphingomonadaceae</taxon>
        <taxon>Sphingopyxis</taxon>
    </lineage>
</organism>
<feature type="transmembrane region" description="Helical" evidence="16">
    <location>
        <begin position="448"/>
        <end position="468"/>
    </location>
</feature>
<feature type="transmembrane region" description="Helical" evidence="16">
    <location>
        <begin position="424"/>
        <end position="442"/>
    </location>
</feature>
<evidence type="ECO:0000256" key="2">
    <source>
        <dbReference type="ARBA" id="ARBA00006434"/>
    </source>
</evidence>
<comment type="subcellular location">
    <subcellularLocation>
        <location evidence="16">Cell inner membrane</location>
        <topology evidence="16">Multi-pass membrane protein</topology>
    </subcellularLocation>
    <subcellularLocation>
        <location evidence="1">Cell membrane</location>
        <topology evidence="1">Multi-pass membrane protein</topology>
    </subcellularLocation>
</comment>
<keyword evidence="8 16" id="KW-0915">Sodium</keyword>
<dbReference type="NCBIfam" id="TIGR00813">
    <property type="entry name" value="sss"/>
    <property type="match status" value="1"/>
</dbReference>
<evidence type="ECO:0000313" key="17">
    <source>
        <dbReference type="EMBL" id="MBB5707995.1"/>
    </source>
</evidence>
<dbReference type="AlphaFoldDB" id="A0A7W9B848"/>
<keyword evidence="9 16" id="KW-0406">Ion transport</keyword>
<evidence type="ECO:0000256" key="6">
    <source>
        <dbReference type="ARBA" id="ARBA00022847"/>
    </source>
</evidence>
<evidence type="ECO:0000256" key="16">
    <source>
        <dbReference type="RuleBase" id="RU366012"/>
    </source>
</evidence>
<keyword evidence="18" id="KW-1185">Reference proteome</keyword>
<dbReference type="GO" id="GO:0031402">
    <property type="term" value="F:sodium ion binding"/>
    <property type="evidence" value="ECO:0007669"/>
    <property type="project" value="UniProtKB-UniRule"/>
</dbReference>
<dbReference type="PROSITE" id="PS00456">
    <property type="entry name" value="NA_SOLUT_SYMP_1"/>
    <property type="match status" value="1"/>
</dbReference>
<dbReference type="Proteomes" id="UP000537161">
    <property type="component" value="Unassembled WGS sequence"/>
</dbReference>
<evidence type="ECO:0000256" key="15">
    <source>
        <dbReference type="RuleBase" id="RU362091"/>
    </source>
</evidence>
<keyword evidence="3 16" id="KW-0813">Transport</keyword>
<evidence type="ECO:0000256" key="4">
    <source>
        <dbReference type="ARBA" id="ARBA00022475"/>
    </source>
</evidence>
<comment type="caution">
    <text evidence="17">The sequence shown here is derived from an EMBL/GenBank/DDBJ whole genome shotgun (WGS) entry which is preliminary data.</text>
</comment>
<evidence type="ECO:0000256" key="1">
    <source>
        <dbReference type="ARBA" id="ARBA00004651"/>
    </source>
</evidence>
<evidence type="ECO:0000256" key="7">
    <source>
        <dbReference type="ARBA" id="ARBA00022989"/>
    </source>
</evidence>
<feature type="transmembrane region" description="Helical" evidence="16">
    <location>
        <begin position="187"/>
        <end position="206"/>
    </location>
</feature>
<dbReference type="GO" id="GO:0015193">
    <property type="term" value="F:L-proline transmembrane transporter activity"/>
    <property type="evidence" value="ECO:0007669"/>
    <property type="project" value="TreeGrafter"/>
</dbReference>
<comment type="similarity">
    <text evidence="2 15">Belongs to the sodium:solute symporter (SSF) (TC 2.A.21) family.</text>
</comment>
<keyword evidence="16" id="KW-0997">Cell inner membrane</keyword>
<feature type="transmembrane region" description="Helical" evidence="16">
    <location>
        <begin position="397"/>
        <end position="417"/>
    </location>
</feature>
<keyword evidence="5 16" id="KW-0812">Transmembrane</keyword>
<feature type="transmembrane region" description="Helical" evidence="16">
    <location>
        <begin position="6"/>
        <end position="24"/>
    </location>
</feature>
<dbReference type="FunFam" id="1.20.1730.10:FF:000002">
    <property type="entry name" value="Sodium/proline symporter"/>
    <property type="match status" value="1"/>
</dbReference>
<evidence type="ECO:0000256" key="3">
    <source>
        <dbReference type="ARBA" id="ARBA00022448"/>
    </source>
</evidence>
<evidence type="ECO:0000256" key="12">
    <source>
        <dbReference type="ARBA" id="ARBA00033708"/>
    </source>
</evidence>
<name>A0A7W9B848_9SPHN</name>
<accession>A0A7W9B848</accession>
<comment type="function">
    <text evidence="16">Catalyzes the sodium-dependent uptake of extracellular L-proline.</text>
</comment>
<dbReference type="InterPro" id="IPR018212">
    <property type="entry name" value="Na/solute_symporter_CS"/>
</dbReference>
<dbReference type="GO" id="GO:0015824">
    <property type="term" value="P:proline transport"/>
    <property type="evidence" value="ECO:0007669"/>
    <property type="project" value="UniProtKB-UniRule"/>
</dbReference>
<keyword evidence="10 16" id="KW-0472">Membrane</keyword>
<dbReference type="GO" id="GO:0005886">
    <property type="term" value="C:plasma membrane"/>
    <property type="evidence" value="ECO:0007669"/>
    <property type="project" value="UniProtKB-SubCell"/>
</dbReference>
<feature type="transmembrane region" description="Helical" evidence="16">
    <location>
        <begin position="226"/>
        <end position="248"/>
    </location>
</feature>
<dbReference type="PANTHER" id="PTHR48086:SF3">
    <property type="entry name" value="SODIUM_PROLINE SYMPORTER"/>
    <property type="match status" value="1"/>
</dbReference>
<dbReference type="PROSITE" id="PS00457">
    <property type="entry name" value="NA_SOLUT_SYMP_2"/>
    <property type="match status" value="1"/>
</dbReference>
<keyword evidence="4" id="KW-1003">Cell membrane</keyword>
<sequence>MNNLTLLAISVYFAMMLGIGIYAWRKSTADSSEYLLSGRSLGPAVTALAAGASDMSGWLMLGLPGALYVSGLAESWIAIGLFLGAWANWVLVAPRLRAQTEQYDDSLTIPEFLGNRFADDSHILRIVASLVIVVFFAVYSASGLVAGGKLFETAFGFSYQTGLWVTASVVVAYVVLGGFLAVSLTDFVQGTIMMIALVALPIVALADFGEGASVSDILRDIDPNMLSLFGGTSALAIISAAAWGLGYFGQPHIIVRFMAIRSVKDIPTARFIGLAWMGISLVGAIAVGLIGRAWFSVHATPLTDPETVFIVLGQVLLHPLALGFLLSAILAAIMSTISAQLLVTGSSLTEDFYRLFVRRQAGETEIVTVGRLSIVAVAAVAMLLAQNPNGSVLKLVANAWAGFGAAFGPVILLALMWPRMTRGGALAGMVTGAVVVIVWIQAGWSATLYELVPGFAAAMAAIVVVSLLTKTPAERADAPTVQGIA</sequence>
<gene>
    <name evidence="17" type="ORF">FHR21_003365</name>
</gene>
<dbReference type="EMBL" id="JACIJH010000013">
    <property type="protein sequence ID" value="MBB5707995.1"/>
    <property type="molecule type" value="Genomic_DNA"/>
</dbReference>
<keyword evidence="7 16" id="KW-1133">Transmembrane helix</keyword>
<feature type="transmembrane region" description="Helical" evidence="16">
    <location>
        <begin position="75"/>
        <end position="93"/>
    </location>
</feature>
<dbReference type="PANTHER" id="PTHR48086">
    <property type="entry name" value="SODIUM/PROLINE SYMPORTER-RELATED"/>
    <property type="match status" value="1"/>
</dbReference>
<evidence type="ECO:0000256" key="8">
    <source>
        <dbReference type="ARBA" id="ARBA00023053"/>
    </source>
</evidence>